<sequence>MYRRWSGAAGAVVLAVLLTGCGGEPALDSDRKAAVPEASAESSPSAPTNPRPTGERAVLAAYEGMWRELAVAVQKASEEGTRIEDYASGDALATVRRDVRTMREAGTRANGRLGHEPEVTKMDPGASPPTATVRDCVDLTDWETTRDGTPVPLPSGQPLRYRTTAQVEQWDDGRWRVITYTQHGEQTC</sequence>
<name>A0A380P936_STRGR</name>
<dbReference type="Proteomes" id="UP000254150">
    <property type="component" value="Unassembled WGS sequence"/>
</dbReference>
<keyword evidence="2" id="KW-0449">Lipoprotein</keyword>
<feature type="region of interest" description="Disordered" evidence="1">
    <location>
        <begin position="28"/>
        <end position="54"/>
    </location>
</feature>
<evidence type="ECO:0000313" key="3">
    <source>
        <dbReference type="Proteomes" id="UP000254150"/>
    </source>
</evidence>
<accession>A0A380P936</accession>
<reference evidence="2 3" key="1">
    <citation type="submission" date="2018-06" db="EMBL/GenBank/DDBJ databases">
        <authorList>
            <consortium name="Pathogen Informatics"/>
            <person name="Doyle S."/>
        </authorList>
    </citation>
    <scope>NUCLEOTIDE SEQUENCE [LARGE SCALE GENOMIC DNA]</scope>
    <source>
        <strain evidence="2 3">NCTC7807</strain>
    </source>
</reference>
<dbReference type="EMBL" id="UHID01000008">
    <property type="protein sequence ID" value="SUP61720.1"/>
    <property type="molecule type" value="Genomic_DNA"/>
</dbReference>
<feature type="compositionally biased region" description="Low complexity" evidence="1">
    <location>
        <begin position="35"/>
        <end position="46"/>
    </location>
</feature>
<gene>
    <name evidence="2" type="ORF">NCTC7807_04877</name>
</gene>
<dbReference type="PROSITE" id="PS51257">
    <property type="entry name" value="PROKAR_LIPOPROTEIN"/>
    <property type="match status" value="1"/>
</dbReference>
<protein>
    <submittedName>
        <fullName evidence="2">Putative secreted protein/lipoprotein</fullName>
    </submittedName>
</protein>
<feature type="region of interest" description="Disordered" evidence="1">
    <location>
        <begin position="111"/>
        <end position="130"/>
    </location>
</feature>
<evidence type="ECO:0000256" key="1">
    <source>
        <dbReference type="SAM" id="MobiDB-lite"/>
    </source>
</evidence>
<proteinExistence type="predicted"/>
<organism evidence="2 3">
    <name type="scientific">Streptomyces griseus</name>
    <dbReference type="NCBI Taxonomy" id="1911"/>
    <lineage>
        <taxon>Bacteria</taxon>
        <taxon>Bacillati</taxon>
        <taxon>Actinomycetota</taxon>
        <taxon>Actinomycetes</taxon>
        <taxon>Kitasatosporales</taxon>
        <taxon>Streptomycetaceae</taxon>
        <taxon>Streptomyces</taxon>
    </lineage>
</organism>
<dbReference type="AlphaFoldDB" id="A0A380P936"/>
<evidence type="ECO:0000313" key="2">
    <source>
        <dbReference type="EMBL" id="SUP61720.1"/>
    </source>
</evidence>